<sequence length="315" mass="35678">MDPAPREQDPSAPAIKFRNTTKNRKALRQRAQDDQHQQGHQQPDPPSSPTHDTESSSVTAALRARNARKYRLRGVGFSTDSHADDHAAQLPADDDSSKHLAVAKGIPDRFMHQTGLVSNLNDKHMTDYIESRLSSRAAPAPSYSQPEHASTFAPSSDQRPLAVQPTRHGRLVEVDLSSHLARYDDRKPKAAGPPRRRNRRGSDDVKRDQLVEAFLHENKLDVYDVPTQNSGKPAGDNRSADDRMAEEFRRRYLDEMAARRQRRKPIPQTKQQKQEREQQAREVLKGPKLGGSRNQRAAVRNILLKQEKEKLGRRV</sequence>
<gene>
    <name evidence="2" type="primary">g5949</name>
    <name evidence="2" type="ORF">EsDP_00005949</name>
</gene>
<evidence type="ECO:0000313" key="2">
    <source>
        <dbReference type="EMBL" id="GAB0137692.1"/>
    </source>
</evidence>
<reference evidence="3" key="1">
    <citation type="submission" date="2024-06" db="EMBL/GenBank/DDBJ databases">
        <title>Draft Genome Sequences of Epichloe bromicola Strains Isolated from Elymus ciliaris.</title>
        <authorList>
            <consortium name="Epichloe bromicola genome sequencing consortium"/>
            <person name="Miura A."/>
            <person name="Imano S."/>
            <person name="Ashida A."/>
            <person name="Sato I."/>
            <person name="Chiba S."/>
            <person name="Tanaka A."/>
            <person name="Camagna M."/>
            <person name="Takemoto D."/>
        </authorList>
    </citation>
    <scope>NUCLEOTIDE SEQUENCE [LARGE SCALE GENOMIC DNA]</scope>
    <source>
        <strain evidence="3">DP</strain>
    </source>
</reference>
<comment type="caution">
    <text evidence="2">The sequence shown here is derived from an EMBL/GenBank/DDBJ whole genome shotgun (WGS) entry which is preliminary data.</text>
</comment>
<feature type="region of interest" description="Disordered" evidence="1">
    <location>
        <begin position="224"/>
        <end position="243"/>
    </location>
</feature>
<proteinExistence type="predicted"/>
<name>A0ABQ0CWM3_9HYPO</name>
<feature type="region of interest" description="Disordered" evidence="1">
    <location>
        <begin position="132"/>
        <end position="207"/>
    </location>
</feature>
<organism evidence="2 3">
    <name type="scientific">Epichloe bromicola</name>
    <dbReference type="NCBI Taxonomy" id="79588"/>
    <lineage>
        <taxon>Eukaryota</taxon>
        <taxon>Fungi</taxon>
        <taxon>Dikarya</taxon>
        <taxon>Ascomycota</taxon>
        <taxon>Pezizomycotina</taxon>
        <taxon>Sordariomycetes</taxon>
        <taxon>Hypocreomycetidae</taxon>
        <taxon>Hypocreales</taxon>
        <taxon>Clavicipitaceae</taxon>
        <taxon>Epichloe</taxon>
    </lineage>
</organism>
<protein>
    <recommendedName>
        <fullName evidence="4">mRNA splicing factor RNA helicase</fullName>
    </recommendedName>
</protein>
<feature type="compositionally biased region" description="Basic and acidic residues" evidence="1">
    <location>
        <begin position="305"/>
        <end position="315"/>
    </location>
</feature>
<feature type="compositionally biased region" description="Basic and acidic residues" evidence="1">
    <location>
        <begin position="272"/>
        <end position="285"/>
    </location>
</feature>
<feature type="compositionally biased region" description="Low complexity" evidence="1">
    <location>
        <begin position="132"/>
        <end position="146"/>
    </location>
</feature>
<keyword evidence="3" id="KW-1185">Reference proteome</keyword>
<evidence type="ECO:0008006" key="4">
    <source>
        <dbReference type="Google" id="ProtNLM"/>
    </source>
</evidence>
<feature type="region of interest" description="Disordered" evidence="1">
    <location>
        <begin position="254"/>
        <end position="315"/>
    </location>
</feature>
<feature type="region of interest" description="Disordered" evidence="1">
    <location>
        <begin position="1"/>
        <end position="99"/>
    </location>
</feature>
<accession>A0ABQ0CWM3</accession>
<evidence type="ECO:0000313" key="3">
    <source>
        <dbReference type="Proteomes" id="UP001562357"/>
    </source>
</evidence>
<dbReference type="Proteomes" id="UP001562357">
    <property type="component" value="Unassembled WGS sequence"/>
</dbReference>
<dbReference type="EMBL" id="BAAFGZ010000306">
    <property type="protein sequence ID" value="GAB0137692.1"/>
    <property type="molecule type" value="Genomic_DNA"/>
</dbReference>
<evidence type="ECO:0000256" key="1">
    <source>
        <dbReference type="SAM" id="MobiDB-lite"/>
    </source>
</evidence>
<feature type="compositionally biased region" description="Basic residues" evidence="1">
    <location>
        <begin position="19"/>
        <end position="28"/>
    </location>
</feature>